<organism evidence="2 3">
    <name type="scientific">Pseudoduganella namucuonensis</name>
    <dbReference type="NCBI Taxonomy" id="1035707"/>
    <lineage>
        <taxon>Bacteria</taxon>
        <taxon>Pseudomonadati</taxon>
        <taxon>Pseudomonadota</taxon>
        <taxon>Betaproteobacteria</taxon>
        <taxon>Burkholderiales</taxon>
        <taxon>Oxalobacteraceae</taxon>
        <taxon>Telluria group</taxon>
        <taxon>Pseudoduganella</taxon>
    </lineage>
</organism>
<dbReference type="InterPro" id="IPR025293">
    <property type="entry name" value="YfiR/HmsC-like"/>
</dbReference>
<dbReference type="Pfam" id="PF13689">
    <property type="entry name" value="DUF4154"/>
    <property type="match status" value="1"/>
</dbReference>
<dbReference type="Proteomes" id="UP000199391">
    <property type="component" value="Unassembled WGS sequence"/>
</dbReference>
<gene>
    <name evidence="2" type="ORF">SAMN05216552_100425</name>
</gene>
<evidence type="ECO:0000313" key="2">
    <source>
        <dbReference type="EMBL" id="SFU50581.1"/>
    </source>
</evidence>
<protein>
    <recommendedName>
        <fullName evidence="4">DUF4154 domain-containing protein</fullName>
    </recommendedName>
</protein>
<name>A0A1I7GQF3_9BURK</name>
<evidence type="ECO:0000313" key="3">
    <source>
        <dbReference type="Proteomes" id="UP000199391"/>
    </source>
</evidence>
<dbReference type="STRING" id="1035707.SAMN05216552_100425"/>
<accession>A0A1I7GQF3</accession>
<dbReference type="RefSeq" id="WP_093554446.1">
    <property type="nucleotide sequence ID" value="NZ_FPBO01000004.1"/>
</dbReference>
<proteinExistence type="predicted"/>
<dbReference type="OrthoDB" id="8527941at2"/>
<reference evidence="3" key="1">
    <citation type="submission" date="2016-10" db="EMBL/GenBank/DDBJ databases">
        <authorList>
            <person name="Varghese N."/>
            <person name="Submissions S."/>
        </authorList>
    </citation>
    <scope>NUCLEOTIDE SEQUENCE [LARGE SCALE GENOMIC DNA]</scope>
    <source>
        <strain evidence="3">CGMCC 1.11014</strain>
    </source>
</reference>
<feature type="chain" id="PRO_5011711417" description="DUF4154 domain-containing protein" evidence="1">
    <location>
        <begin position="26"/>
        <end position="177"/>
    </location>
</feature>
<feature type="signal peptide" evidence="1">
    <location>
        <begin position="1"/>
        <end position="25"/>
    </location>
</feature>
<keyword evidence="3" id="KW-1185">Reference proteome</keyword>
<dbReference type="EMBL" id="FPBO01000004">
    <property type="protein sequence ID" value="SFU50581.1"/>
    <property type="molecule type" value="Genomic_DNA"/>
</dbReference>
<dbReference type="AlphaFoldDB" id="A0A1I7GQF3"/>
<sequence>MRRAWRLGGGVALCCAMLAPSAGRAQVPVQGGALKAAYIYNIALFTTWPAAAAAGGGERGERPFAVCARPTHTLWESLRRLEGKPVNGRPWTLLDAASAPRSCDISVMTGETAPSRAPELSAGTLYVVDGAAAGRYAGAVTLVDEDDHVRFDVDTREAARLGLKFSSRLLRLARNVL</sequence>
<keyword evidence="1" id="KW-0732">Signal</keyword>
<evidence type="ECO:0000256" key="1">
    <source>
        <dbReference type="SAM" id="SignalP"/>
    </source>
</evidence>
<evidence type="ECO:0008006" key="4">
    <source>
        <dbReference type="Google" id="ProtNLM"/>
    </source>
</evidence>